<dbReference type="AlphaFoldDB" id="A6NXC2"/>
<sequence>MCLSMGKTSSAKSPEPPDSQAAKNPGRKPAVFPPE</sequence>
<dbReference type="EMBL" id="AAXG02000028">
    <property type="protein sequence ID" value="EDM98941.1"/>
    <property type="molecule type" value="Genomic_DNA"/>
</dbReference>
<accession>A6NXC2</accession>
<reference evidence="2 3" key="2">
    <citation type="submission" date="2007-06" db="EMBL/GenBank/DDBJ databases">
        <title>Draft genome sequence of Pseudoflavonifractor capillosus ATCC 29799.</title>
        <authorList>
            <person name="Sudarsanam P."/>
            <person name="Ley R."/>
            <person name="Guruge J."/>
            <person name="Turnbaugh P.J."/>
            <person name="Mahowald M."/>
            <person name="Liep D."/>
            <person name="Gordon J."/>
        </authorList>
    </citation>
    <scope>NUCLEOTIDE SEQUENCE [LARGE SCALE GENOMIC DNA]</scope>
    <source>
        <strain evidence="2 3">ATCC 29799</strain>
    </source>
</reference>
<name>A6NXC2_9FIRM</name>
<reference evidence="2 3" key="1">
    <citation type="submission" date="2007-04" db="EMBL/GenBank/DDBJ databases">
        <authorList>
            <person name="Fulton L."/>
            <person name="Clifton S."/>
            <person name="Fulton B."/>
            <person name="Xu J."/>
            <person name="Minx P."/>
            <person name="Pepin K.H."/>
            <person name="Johnson M."/>
            <person name="Thiruvilangam P."/>
            <person name="Bhonagiri V."/>
            <person name="Nash W.E."/>
            <person name="Mardis E.R."/>
            <person name="Wilson R.K."/>
        </authorList>
    </citation>
    <scope>NUCLEOTIDE SEQUENCE [LARGE SCALE GENOMIC DNA]</scope>
    <source>
        <strain evidence="2 3">ATCC 29799</strain>
    </source>
</reference>
<proteinExistence type="predicted"/>
<dbReference type="Proteomes" id="UP000003639">
    <property type="component" value="Unassembled WGS sequence"/>
</dbReference>
<protein>
    <submittedName>
        <fullName evidence="2">Uncharacterized protein</fullName>
    </submittedName>
</protein>
<evidence type="ECO:0000313" key="2">
    <source>
        <dbReference type="EMBL" id="EDM98941.1"/>
    </source>
</evidence>
<feature type="compositionally biased region" description="Polar residues" evidence="1">
    <location>
        <begin position="1"/>
        <end position="12"/>
    </location>
</feature>
<keyword evidence="3" id="KW-1185">Reference proteome</keyword>
<gene>
    <name evidence="2" type="ORF">BACCAP_02867</name>
</gene>
<evidence type="ECO:0000313" key="3">
    <source>
        <dbReference type="Proteomes" id="UP000003639"/>
    </source>
</evidence>
<comment type="caution">
    <text evidence="2">The sequence shown here is derived from an EMBL/GenBank/DDBJ whole genome shotgun (WGS) entry which is preliminary data.</text>
</comment>
<evidence type="ECO:0000256" key="1">
    <source>
        <dbReference type="SAM" id="MobiDB-lite"/>
    </source>
</evidence>
<organism evidence="2 3">
    <name type="scientific">Pseudoflavonifractor capillosus ATCC 29799</name>
    <dbReference type="NCBI Taxonomy" id="411467"/>
    <lineage>
        <taxon>Bacteria</taxon>
        <taxon>Bacillati</taxon>
        <taxon>Bacillota</taxon>
        <taxon>Clostridia</taxon>
        <taxon>Eubacteriales</taxon>
        <taxon>Oscillospiraceae</taxon>
        <taxon>Pseudoflavonifractor</taxon>
    </lineage>
</organism>
<feature type="region of interest" description="Disordered" evidence="1">
    <location>
        <begin position="1"/>
        <end position="35"/>
    </location>
</feature>